<dbReference type="InterPro" id="IPR049142">
    <property type="entry name" value="MS_channel_1st"/>
</dbReference>
<dbReference type="Gene3D" id="2.30.30.60">
    <property type="match status" value="1"/>
</dbReference>
<protein>
    <submittedName>
        <fullName evidence="13">Mechanosensitive ion channel family protein</fullName>
    </submittedName>
</protein>
<feature type="transmembrane region" description="Helical" evidence="8">
    <location>
        <begin position="110"/>
        <end position="132"/>
    </location>
</feature>
<dbReference type="Gene3D" id="3.30.70.100">
    <property type="match status" value="1"/>
</dbReference>
<keyword evidence="3" id="KW-1003">Cell membrane</keyword>
<evidence type="ECO:0000256" key="4">
    <source>
        <dbReference type="ARBA" id="ARBA00022692"/>
    </source>
</evidence>
<feature type="domain" description="Mechanosensitive ion channel MscS C-terminal" evidence="11">
    <location>
        <begin position="541"/>
        <end position="624"/>
    </location>
</feature>
<keyword evidence="6 8" id="KW-0472">Membrane</keyword>
<feature type="domain" description="Mechanosensitive ion channel transmembrane helices 2/3" evidence="12">
    <location>
        <begin position="425"/>
        <end position="465"/>
    </location>
</feature>
<dbReference type="SUPFAM" id="SSF82689">
    <property type="entry name" value="Mechanosensitive channel protein MscS (YggB), C-terminal domain"/>
    <property type="match status" value="1"/>
</dbReference>
<name>A0ABT7KL98_9HYPH</name>
<dbReference type="InterPro" id="IPR011014">
    <property type="entry name" value="MscS_channel_TM-2"/>
</dbReference>
<dbReference type="InterPro" id="IPR011066">
    <property type="entry name" value="MscS_channel_C_sf"/>
</dbReference>
<dbReference type="Gene3D" id="1.10.287.1260">
    <property type="match status" value="1"/>
</dbReference>
<feature type="signal peptide" evidence="9">
    <location>
        <begin position="1"/>
        <end position="19"/>
    </location>
</feature>
<evidence type="ECO:0000256" key="1">
    <source>
        <dbReference type="ARBA" id="ARBA00004651"/>
    </source>
</evidence>
<accession>A0ABT7KL98</accession>
<dbReference type="InterPro" id="IPR023408">
    <property type="entry name" value="MscS_beta-dom_sf"/>
</dbReference>
<feature type="transmembrane region" description="Helical" evidence="8">
    <location>
        <begin position="212"/>
        <end position="232"/>
    </location>
</feature>
<feature type="domain" description="Mechanosensitive ion channel MscS" evidence="10">
    <location>
        <begin position="466"/>
        <end position="531"/>
    </location>
</feature>
<dbReference type="Pfam" id="PF00924">
    <property type="entry name" value="MS_channel_2nd"/>
    <property type="match status" value="1"/>
</dbReference>
<evidence type="ECO:0000313" key="14">
    <source>
        <dbReference type="Proteomes" id="UP001172630"/>
    </source>
</evidence>
<dbReference type="Proteomes" id="UP001172630">
    <property type="component" value="Unassembled WGS sequence"/>
</dbReference>
<reference evidence="13" key="1">
    <citation type="submission" date="2023-06" db="EMBL/GenBank/DDBJ databases">
        <title>Phylogenetic Diversity of Rhizobium strains.</title>
        <authorList>
            <person name="Moura F.T."/>
            <person name="Helene L.C.F."/>
            <person name="Hungria M."/>
        </authorList>
    </citation>
    <scope>NUCLEOTIDE SEQUENCE</scope>
    <source>
        <strain evidence="13">CCGE524</strain>
    </source>
</reference>
<dbReference type="SUPFAM" id="SSF50182">
    <property type="entry name" value="Sm-like ribonucleoproteins"/>
    <property type="match status" value="1"/>
</dbReference>
<dbReference type="Pfam" id="PF21082">
    <property type="entry name" value="MS_channel_3rd"/>
    <property type="match status" value="1"/>
</dbReference>
<comment type="caution">
    <text evidence="13">The sequence shown here is derived from an EMBL/GenBank/DDBJ whole genome shotgun (WGS) entry which is preliminary data.</text>
</comment>
<comment type="subcellular location">
    <subcellularLocation>
        <location evidence="1">Cell membrane</location>
        <topology evidence="1">Multi-pass membrane protein</topology>
    </subcellularLocation>
</comment>
<evidence type="ECO:0000259" key="11">
    <source>
        <dbReference type="Pfam" id="PF21082"/>
    </source>
</evidence>
<feature type="transmembrane region" description="Helical" evidence="8">
    <location>
        <begin position="421"/>
        <end position="440"/>
    </location>
</feature>
<evidence type="ECO:0000256" key="5">
    <source>
        <dbReference type="ARBA" id="ARBA00022989"/>
    </source>
</evidence>
<feature type="transmembrane region" description="Helical" evidence="8">
    <location>
        <begin position="327"/>
        <end position="351"/>
    </location>
</feature>
<dbReference type="Pfam" id="PF21088">
    <property type="entry name" value="MS_channel_1st"/>
    <property type="match status" value="1"/>
</dbReference>
<evidence type="ECO:0000259" key="10">
    <source>
        <dbReference type="Pfam" id="PF00924"/>
    </source>
</evidence>
<feature type="transmembrane region" description="Helical" evidence="8">
    <location>
        <begin position="180"/>
        <end position="200"/>
    </location>
</feature>
<keyword evidence="9" id="KW-0732">Signal</keyword>
<evidence type="ECO:0000256" key="8">
    <source>
        <dbReference type="SAM" id="Phobius"/>
    </source>
</evidence>
<dbReference type="InterPro" id="IPR006685">
    <property type="entry name" value="MscS_channel_2nd"/>
</dbReference>
<dbReference type="InterPro" id="IPR049278">
    <property type="entry name" value="MS_channel_C"/>
</dbReference>
<feature type="transmembrane region" description="Helical" evidence="8">
    <location>
        <begin position="144"/>
        <end position="168"/>
    </location>
</feature>
<evidence type="ECO:0000256" key="3">
    <source>
        <dbReference type="ARBA" id="ARBA00022475"/>
    </source>
</evidence>
<keyword evidence="14" id="KW-1185">Reference proteome</keyword>
<dbReference type="InterPro" id="IPR045276">
    <property type="entry name" value="YbiO_bact"/>
</dbReference>
<evidence type="ECO:0000313" key="13">
    <source>
        <dbReference type="EMBL" id="MDL2409410.1"/>
    </source>
</evidence>
<evidence type="ECO:0000259" key="12">
    <source>
        <dbReference type="Pfam" id="PF21088"/>
    </source>
</evidence>
<sequence>MRWVAAVLFVLLCSTTVHAQTAPAAQPKIDDLVRLLQDPDVRAWLESQKPKSVTTSASPSASAAPASDLEDWDNQTRSRIHTVISAIPRIPTEIAAASARTRADAISHGYAPVMAIFAVLVAIGAAAEQLFLRIRAVRFAKAPGAFAAAGAKLLPVVVFAFVIGVIFFAFDWPPQARITLLAYLIAFVAYRFLAVLAVFCVDSDRLLRRVRLFMGILILELATRSLGAPLGVDPTVTIAISYCVSIVLLLIAVEAIWRTSAKSRVVKGALSLFAVAIWVLWCLNLKGLVWIGIYALTLPGILKAVGRSIEGALSSEDGSRKNRVRTIFLVRGSRAVVIAMAVGWLAVVWQFNPDSFAHQNPTITAILYGLLKSVVVLLVADLIWHITRAFIDDKLQTFSADPSAHGGEAASQHRIATLLPIFKNALAVFVLAATVLTVLAQLGVQIGPLIAGAGIFGVALGFGSQTLVKDVISGIFYMLDDAFRVGEYIQSGSYKGTVESFSLRSVRLRHHRGPIFTVPFGSLGAVQNMSRDWVIDKFMLRVPFNTDVAKVKKLVKGVGAELLEDEELGPFIIETVKMKGVEQIGDFGIELSFAFTTVPGQQSMIRRRAYTMIRDIFMQNGIEFAQPTVQVGGEEKAAAAAAASATVTAAKAEQAKAAASEG</sequence>
<feature type="transmembrane region" description="Helical" evidence="8">
    <location>
        <begin position="363"/>
        <end position="384"/>
    </location>
</feature>
<evidence type="ECO:0000256" key="2">
    <source>
        <dbReference type="ARBA" id="ARBA00008017"/>
    </source>
</evidence>
<feature type="transmembrane region" description="Helical" evidence="8">
    <location>
        <begin position="264"/>
        <end position="281"/>
    </location>
</feature>
<feature type="transmembrane region" description="Helical" evidence="8">
    <location>
        <begin position="446"/>
        <end position="468"/>
    </location>
</feature>
<organism evidence="13 14">
    <name type="scientific">Rhizobium calliandrae</name>
    <dbReference type="NCBI Taxonomy" id="1312182"/>
    <lineage>
        <taxon>Bacteria</taxon>
        <taxon>Pseudomonadati</taxon>
        <taxon>Pseudomonadota</taxon>
        <taxon>Alphaproteobacteria</taxon>
        <taxon>Hyphomicrobiales</taxon>
        <taxon>Rhizobiaceae</taxon>
        <taxon>Rhizobium/Agrobacterium group</taxon>
        <taxon>Rhizobium</taxon>
    </lineage>
</organism>
<proteinExistence type="inferred from homology"/>
<feature type="transmembrane region" description="Helical" evidence="8">
    <location>
        <begin position="287"/>
        <end position="306"/>
    </location>
</feature>
<keyword evidence="4 8" id="KW-0812">Transmembrane</keyword>
<comment type="similarity">
    <text evidence="2">Belongs to the MscS (TC 1.A.23) family.</text>
</comment>
<feature type="chain" id="PRO_5045841315" evidence="9">
    <location>
        <begin position="20"/>
        <end position="662"/>
    </location>
</feature>
<dbReference type="SUPFAM" id="SSF82861">
    <property type="entry name" value="Mechanosensitive channel protein MscS (YggB), transmembrane region"/>
    <property type="match status" value="1"/>
</dbReference>
<dbReference type="PANTHER" id="PTHR30460">
    <property type="entry name" value="MODERATE CONDUCTANCE MECHANOSENSITIVE CHANNEL YBIO"/>
    <property type="match status" value="1"/>
</dbReference>
<dbReference type="PANTHER" id="PTHR30460:SF0">
    <property type="entry name" value="MODERATE CONDUCTANCE MECHANOSENSITIVE CHANNEL YBIO"/>
    <property type="match status" value="1"/>
</dbReference>
<feature type="transmembrane region" description="Helical" evidence="8">
    <location>
        <begin position="238"/>
        <end position="257"/>
    </location>
</feature>
<dbReference type="EMBL" id="JARFYN010000050">
    <property type="protein sequence ID" value="MDL2409410.1"/>
    <property type="molecule type" value="Genomic_DNA"/>
</dbReference>
<keyword evidence="5 8" id="KW-1133">Transmembrane helix</keyword>
<dbReference type="RefSeq" id="WP_285882943.1">
    <property type="nucleotide sequence ID" value="NZ_JARFYN010000050.1"/>
</dbReference>
<feature type="region of interest" description="Disordered" evidence="7">
    <location>
        <begin position="47"/>
        <end position="70"/>
    </location>
</feature>
<evidence type="ECO:0000256" key="9">
    <source>
        <dbReference type="SAM" id="SignalP"/>
    </source>
</evidence>
<dbReference type="InterPro" id="IPR010920">
    <property type="entry name" value="LSM_dom_sf"/>
</dbReference>
<evidence type="ECO:0000256" key="7">
    <source>
        <dbReference type="SAM" id="MobiDB-lite"/>
    </source>
</evidence>
<gene>
    <name evidence="13" type="ORF">PY650_28020</name>
</gene>
<evidence type="ECO:0000256" key="6">
    <source>
        <dbReference type="ARBA" id="ARBA00023136"/>
    </source>
</evidence>
<feature type="compositionally biased region" description="Low complexity" evidence="7">
    <location>
        <begin position="56"/>
        <end position="67"/>
    </location>
</feature>